<dbReference type="EMBL" id="BAABHK010000005">
    <property type="protein sequence ID" value="GAA4627723.1"/>
    <property type="molecule type" value="Genomic_DNA"/>
</dbReference>
<name>A0ABP8UC01_9ACTN</name>
<accession>A0ABP8UC01</accession>
<keyword evidence="2" id="KW-1185">Reference proteome</keyword>
<dbReference type="Proteomes" id="UP001501442">
    <property type="component" value="Unassembled WGS sequence"/>
</dbReference>
<protein>
    <submittedName>
        <fullName evidence="1">Uncharacterized protein</fullName>
    </submittedName>
</protein>
<reference evidence="2" key="1">
    <citation type="journal article" date="2019" name="Int. J. Syst. Evol. Microbiol.">
        <title>The Global Catalogue of Microorganisms (GCM) 10K type strain sequencing project: providing services to taxonomists for standard genome sequencing and annotation.</title>
        <authorList>
            <consortium name="The Broad Institute Genomics Platform"/>
            <consortium name="The Broad Institute Genome Sequencing Center for Infectious Disease"/>
            <person name="Wu L."/>
            <person name="Ma J."/>
        </authorList>
    </citation>
    <scope>NUCLEOTIDE SEQUENCE [LARGE SCALE GENOMIC DNA]</scope>
    <source>
        <strain evidence="2">JCM 17939</strain>
    </source>
</reference>
<comment type="caution">
    <text evidence="1">The sequence shown here is derived from an EMBL/GenBank/DDBJ whole genome shotgun (WGS) entry which is preliminary data.</text>
</comment>
<proteinExistence type="predicted"/>
<sequence>MFWIQPGSPTLLDVDEIAENMYEAIPLLYPVDTDYMILSWNRIPIAVNYHTDVYVFVYDIVQLLEDIQTANFADAYVSTGSSDFFAQWWIRKEKDELVIDSHWDTVVGNYEFLLNERSRLTVETAVLTGEWLKLLRRLVDDLTSKSVRMKDEDLFLRTKALLARPPSGTEA</sequence>
<organism evidence="1 2">
    <name type="scientific">Actinoallomurus vinaceus</name>
    <dbReference type="NCBI Taxonomy" id="1080074"/>
    <lineage>
        <taxon>Bacteria</taxon>
        <taxon>Bacillati</taxon>
        <taxon>Actinomycetota</taxon>
        <taxon>Actinomycetes</taxon>
        <taxon>Streptosporangiales</taxon>
        <taxon>Thermomonosporaceae</taxon>
        <taxon>Actinoallomurus</taxon>
    </lineage>
</organism>
<evidence type="ECO:0000313" key="1">
    <source>
        <dbReference type="EMBL" id="GAA4627723.1"/>
    </source>
</evidence>
<evidence type="ECO:0000313" key="2">
    <source>
        <dbReference type="Proteomes" id="UP001501442"/>
    </source>
</evidence>
<gene>
    <name evidence="1" type="ORF">GCM10023196_041100</name>
</gene>